<organism evidence="10">
    <name type="scientific">Caldimicrobium thiodismutans</name>
    <dbReference type="NCBI Taxonomy" id="1653476"/>
    <lineage>
        <taxon>Bacteria</taxon>
        <taxon>Pseudomonadati</taxon>
        <taxon>Thermodesulfobacteriota</taxon>
        <taxon>Thermodesulfobacteria</taxon>
        <taxon>Thermodesulfobacteriales</taxon>
        <taxon>Thermodesulfobacteriaceae</taxon>
        <taxon>Caldimicrobium</taxon>
    </lineage>
</organism>
<dbReference type="Pfam" id="PF02687">
    <property type="entry name" value="FtsX"/>
    <property type="match status" value="1"/>
</dbReference>
<name>A0A832GPP0_9BACT</name>
<evidence type="ECO:0000313" key="10">
    <source>
        <dbReference type="EMBL" id="HGV54959.1"/>
    </source>
</evidence>
<dbReference type="InterPro" id="IPR051447">
    <property type="entry name" value="Lipoprotein-release_system"/>
</dbReference>
<dbReference type="AlphaFoldDB" id="A0A832GPP0"/>
<feature type="transmembrane region" description="Helical" evidence="7">
    <location>
        <begin position="20"/>
        <end position="43"/>
    </location>
</feature>
<evidence type="ECO:0000256" key="6">
    <source>
        <dbReference type="ARBA" id="ARBA00023136"/>
    </source>
</evidence>
<dbReference type="PANTHER" id="PTHR30489">
    <property type="entry name" value="LIPOPROTEIN-RELEASING SYSTEM TRANSMEMBRANE PROTEIN LOLE"/>
    <property type="match status" value="1"/>
</dbReference>
<feature type="transmembrane region" description="Helical" evidence="7">
    <location>
        <begin position="378"/>
        <end position="397"/>
    </location>
</feature>
<keyword evidence="6 7" id="KW-0472">Membrane</keyword>
<protein>
    <submittedName>
        <fullName evidence="10">ABC transporter permease</fullName>
    </submittedName>
</protein>
<feature type="domain" description="MacB-like periplasmic core" evidence="9">
    <location>
        <begin position="19"/>
        <end position="255"/>
    </location>
</feature>
<evidence type="ECO:0000256" key="4">
    <source>
        <dbReference type="ARBA" id="ARBA00022692"/>
    </source>
</evidence>
<dbReference type="Pfam" id="PF12704">
    <property type="entry name" value="MacB_PCD"/>
    <property type="match status" value="1"/>
</dbReference>
<evidence type="ECO:0000259" key="8">
    <source>
        <dbReference type="Pfam" id="PF02687"/>
    </source>
</evidence>
<dbReference type="InterPro" id="IPR025857">
    <property type="entry name" value="MacB_PCD"/>
</dbReference>
<sequence length="414" mass="47050">MSANFFIAFAFLKKRKKQTIISLLGVAISVATFVVMSSIMFGFQKYFIQQVIDIEAHISIKPKEEIAEDRLIRRIDKESLVKAYGNKPREKDRILGWREIMKSLEKNPHILGVSPHLESKGVLKYGSKEKTVTLIGIEPSLEVNASVIERFLEYKNLKQLEANKDNIIIGKIVARDLGISEPNKRVVLSLPNGEVKSLKVVDFFNSGITNIDASRVYIPLRTLQSLLDRIDEVNVLVIKVRDVNMAEALSRELQREIKYEVESWQRAYLNFLKIFKVQNIITYMIVFAVVLVSAFGIFNIIMMTVMEKRKEIAILMAMGYTPRDVTLIFLMTGLVTSILGALLGTILAYGILEYLSSLELNIEGLLRSKGFILDRSPLYYLIGCLLSLFFSLAASFYPAYRASRLNPVEIFRSL</sequence>
<comment type="caution">
    <text evidence="10">The sequence shown here is derived from an EMBL/GenBank/DDBJ whole genome shotgun (WGS) entry which is preliminary data.</text>
</comment>
<dbReference type="GO" id="GO:0044874">
    <property type="term" value="P:lipoprotein localization to outer membrane"/>
    <property type="evidence" value="ECO:0007669"/>
    <property type="project" value="TreeGrafter"/>
</dbReference>
<evidence type="ECO:0000259" key="9">
    <source>
        <dbReference type="Pfam" id="PF12704"/>
    </source>
</evidence>
<evidence type="ECO:0000256" key="7">
    <source>
        <dbReference type="SAM" id="Phobius"/>
    </source>
</evidence>
<keyword evidence="5 7" id="KW-1133">Transmembrane helix</keyword>
<evidence type="ECO:0000256" key="3">
    <source>
        <dbReference type="ARBA" id="ARBA00022475"/>
    </source>
</evidence>
<dbReference type="InterPro" id="IPR003838">
    <property type="entry name" value="ABC3_permease_C"/>
</dbReference>
<dbReference type="PANTHER" id="PTHR30489:SF0">
    <property type="entry name" value="LIPOPROTEIN-RELEASING SYSTEM TRANSMEMBRANE PROTEIN LOLE"/>
    <property type="match status" value="1"/>
</dbReference>
<reference evidence="10" key="1">
    <citation type="journal article" date="2020" name="mSystems">
        <title>Genome- and Community-Level Interaction Insights into Carbon Utilization and Element Cycling Functions of Hydrothermarchaeota in Hydrothermal Sediment.</title>
        <authorList>
            <person name="Zhou Z."/>
            <person name="Liu Y."/>
            <person name="Xu W."/>
            <person name="Pan J."/>
            <person name="Luo Z.H."/>
            <person name="Li M."/>
        </authorList>
    </citation>
    <scope>NUCLEOTIDE SEQUENCE [LARGE SCALE GENOMIC DNA]</scope>
    <source>
        <strain evidence="10">SpSt-605</strain>
    </source>
</reference>
<proteinExistence type="inferred from homology"/>
<evidence type="ECO:0000256" key="5">
    <source>
        <dbReference type="ARBA" id="ARBA00022989"/>
    </source>
</evidence>
<gene>
    <name evidence="10" type="ORF">ENT73_02560</name>
</gene>
<dbReference type="EMBL" id="DSZU01000042">
    <property type="protein sequence ID" value="HGV54959.1"/>
    <property type="molecule type" value="Genomic_DNA"/>
</dbReference>
<comment type="similarity">
    <text evidence="2">Belongs to the ABC-4 integral membrane protein family. LolC/E subfamily.</text>
</comment>
<accession>A0A832GPP0</accession>
<feature type="transmembrane region" description="Helical" evidence="7">
    <location>
        <begin position="280"/>
        <end position="306"/>
    </location>
</feature>
<keyword evidence="3" id="KW-1003">Cell membrane</keyword>
<dbReference type="GO" id="GO:0098797">
    <property type="term" value="C:plasma membrane protein complex"/>
    <property type="evidence" value="ECO:0007669"/>
    <property type="project" value="TreeGrafter"/>
</dbReference>
<comment type="subcellular location">
    <subcellularLocation>
        <location evidence="1">Cell membrane</location>
        <topology evidence="1">Multi-pass membrane protein</topology>
    </subcellularLocation>
</comment>
<evidence type="ECO:0000256" key="1">
    <source>
        <dbReference type="ARBA" id="ARBA00004651"/>
    </source>
</evidence>
<keyword evidence="4 7" id="KW-0812">Transmembrane</keyword>
<feature type="transmembrane region" description="Helical" evidence="7">
    <location>
        <begin position="327"/>
        <end position="352"/>
    </location>
</feature>
<feature type="domain" description="ABC3 transporter permease C-terminal" evidence="8">
    <location>
        <begin position="284"/>
        <end position="407"/>
    </location>
</feature>
<evidence type="ECO:0000256" key="2">
    <source>
        <dbReference type="ARBA" id="ARBA00005236"/>
    </source>
</evidence>